<name>A0ABQ8XI27_9EUKA</name>
<feature type="transmembrane region" description="Helical" evidence="5">
    <location>
        <begin position="281"/>
        <end position="299"/>
    </location>
</feature>
<sequence>MRKVKTLLDSFRNQNRNRNNNGDRKKTFSPWTAYAFSINYTLGVGILNLPLAFYRGGFIMSIIFLLLCSLICSITMVYLIETEARAEELVSLAEYQRGIKNTFSKQLTIETFQSDLSLSEFEDEHLVVENESSPLSKRINSHYDFLVEEGSEEKLIGDEEEKKSNNKKYKPTFEIKDRKFEYNELLLLFFGKYGKLFGSIAISFYLYGILWSYGVVAATTLTTVFPIKSLTKGDICEIDGEYTSNCQNNYIVYLIIFAIFVLPVSCLDLTEQKILQIGLTIFRFLSLILMISTCVDAIFTSKDTQSQSDKPPYLAEYSLFNISNIGYVLGASVFSQVIHHSATVIIEPIKDKKKASKIYFSSFFTTFSTYTLIGIICSLYFGEKTKSVVSLNWINYTGGDKHAQVWAKMIKYIIMLFPTIDIFSAFPLNVVTLGTSLFNYFYPELNRGNLKNKKLKKILFRLFAAIPPLIAALLVKQIPIIVIFNGIFGCLIGYLIPALVNYKSKKMCKIIFNKDKTPYSNISSNRKNIILVFTLGCLILISTLVSSIIDEVKKYKK</sequence>
<feature type="transmembrane region" description="Helical" evidence="5">
    <location>
        <begin position="58"/>
        <end position="80"/>
    </location>
</feature>
<comment type="subcellular location">
    <subcellularLocation>
        <location evidence="1">Membrane</location>
    </subcellularLocation>
</comment>
<feature type="transmembrane region" description="Helical" evidence="5">
    <location>
        <begin position="458"/>
        <end position="475"/>
    </location>
</feature>
<proteinExistence type="predicted"/>
<feature type="transmembrane region" description="Helical" evidence="5">
    <location>
        <begin position="358"/>
        <end position="381"/>
    </location>
</feature>
<feature type="transmembrane region" description="Helical" evidence="5">
    <location>
        <begin position="412"/>
        <end position="438"/>
    </location>
</feature>
<reference evidence="7" key="1">
    <citation type="submission" date="2022-08" db="EMBL/GenBank/DDBJ databases">
        <title>Novel sulfate-reducing endosymbionts in the free-living metamonad Anaeramoeba.</title>
        <authorList>
            <person name="Jerlstrom-Hultqvist J."/>
            <person name="Cepicka I."/>
            <person name="Gallot-Lavallee L."/>
            <person name="Salas-Leiva D."/>
            <person name="Curtis B.A."/>
            <person name="Zahonova K."/>
            <person name="Pipaliya S."/>
            <person name="Dacks J."/>
            <person name="Roger A.J."/>
        </authorList>
    </citation>
    <scope>NUCLEOTIDE SEQUENCE</scope>
    <source>
        <strain evidence="7">Schooner1</strain>
    </source>
</reference>
<keyword evidence="2 5" id="KW-0812">Transmembrane</keyword>
<dbReference type="PANTHER" id="PTHR16189:SF2">
    <property type="entry name" value="AMINO ACID TRANSPORTER TRANSMEMBRANE DOMAIN-CONTAINING PROTEIN"/>
    <property type="match status" value="1"/>
</dbReference>
<keyword evidence="4 5" id="KW-0472">Membrane</keyword>
<feature type="domain" description="Amino acid transporter transmembrane" evidence="6">
    <location>
        <begin position="27"/>
        <end position="85"/>
    </location>
</feature>
<evidence type="ECO:0000256" key="5">
    <source>
        <dbReference type="SAM" id="Phobius"/>
    </source>
</evidence>
<evidence type="ECO:0000256" key="3">
    <source>
        <dbReference type="ARBA" id="ARBA00022989"/>
    </source>
</evidence>
<comment type="caution">
    <text evidence="7">The sequence shown here is derived from an EMBL/GenBank/DDBJ whole genome shotgun (WGS) entry which is preliminary data.</text>
</comment>
<feature type="transmembrane region" description="Helical" evidence="5">
    <location>
        <begin position="250"/>
        <end position="269"/>
    </location>
</feature>
<accession>A0ABQ8XI27</accession>
<dbReference type="EMBL" id="JAOAOG010000301">
    <property type="protein sequence ID" value="KAJ6231348.1"/>
    <property type="molecule type" value="Genomic_DNA"/>
</dbReference>
<gene>
    <name evidence="7" type="ORF">M0813_06077</name>
</gene>
<evidence type="ECO:0000256" key="2">
    <source>
        <dbReference type="ARBA" id="ARBA00022692"/>
    </source>
</evidence>
<feature type="transmembrane region" description="Helical" evidence="5">
    <location>
        <begin position="319"/>
        <end position="338"/>
    </location>
</feature>
<keyword evidence="3 5" id="KW-1133">Transmembrane helix</keyword>
<dbReference type="InterPro" id="IPR013057">
    <property type="entry name" value="AA_transpt_TM"/>
</dbReference>
<dbReference type="PANTHER" id="PTHR16189">
    <property type="entry name" value="TRANSMEMBRANE PROTEIN 104-RELATED"/>
    <property type="match status" value="1"/>
</dbReference>
<feature type="transmembrane region" description="Helical" evidence="5">
    <location>
        <begin position="185"/>
        <end position="207"/>
    </location>
</feature>
<dbReference type="Proteomes" id="UP001150062">
    <property type="component" value="Unassembled WGS sequence"/>
</dbReference>
<evidence type="ECO:0000256" key="4">
    <source>
        <dbReference type="ARBA" id="ARBA00023136"/>
    </source>
</evidence>
<feature type="transmembrane region" description="Helical" evidence="5">
    <location>
        <begin position="481"/>
        <end position="500"/>
    </location>
</feature>
<evidence type="ECO:0000256" key="1">
    <source>
        <dbReference type="ARBA" id="ARBA00004370"/>
    </source>
</evidence>
<feature type="transmembrane region" description="Helical" evidence="5">
    <location>
        <begin position="31"/>
        <end position="52"/>
    </location>
</feature>
<evidence type="ECO:0000313" key="8">
    <source>
        <dbReference type="Proteomes" id="UP001150062"/>
    </source>
</evidence>
<organism evidence="7 8">
    <name type="scientific">Anaeramoeba flamelloides</name>
    <dbReference type="NCBI Taxonomy" id="1746091"/>
    <lineage>
        <taxon>Eukaryota</taxon>
        <taxon>Metamonada</taxon>
        <taxon>Anaeramoebidae</taxon>
        <taxon>Anaeramoeba</taxon>
    </lineage>
</organism>
<dbReference type="Pfam" id="PF01490">
    <property type="entry name" value="Aa_trans"/>
    <property type="match status" value="2"/>
</dbReference>
<keyword evidence="8" id="KW-1185">Reference proteome</keyword>
<protein>
    <submittedName>
        <fullName evidence="7">Acid transporter</fullName>
    </submittedName>
</protein>
<feature type="domain" description="Amino acid transporter transmembrane" evidence="6">
    <location>
        <begin position="176"/>
        <end position="512"/>
    </location>
</feature>
<evidence type="ECO:0000259" key="6">
    <source>
        <dbReference type="Pfam" id="PF01490"/>
    </source>
</evidence>
<evidence type="ECO:0000313" key="7">
    <source>
        <dbReference type="EMBL" id="KAJ6231348.1"/>
    </source>
</evidence>
<feature type="transmembrane region" description="Helical" evidence="5">
    <location>
        <begin position="529"/>
        <end position="549"/>
    </location>
</feature>